<accession>A0A194QXH4</accession>
<reference evidence="1 2" key="1">
    <citation type="journal article" date="2015" name="Nat. Commun.">
        <title>Outbred genome sequencing and CRISPR/Cas9 gene editing in butterflies.</title>
        <authorList>
            <person name="Li X."/>
            <person name="Fan D."/>
            <person name="Zhang W."/>
            <person name="Liu G."/>
            <person name="Zhang L."/>
            <person name="Zhao L."/>
            <person name="Fang X."/>
            <person name="Chen L."/>
            <person name="Dong Y."/>
            <person name="Chen Y."/>
            <person name="Ding Y."/>
            <person name="Zhao R."/>
            <person name="Feng M."/>
            <person name="Zhu Y."/>
            <person name="Feng Y."/>
            <person name="Jiang X."/>
            <person name="Zhu D."/>
            <person name="Xiang H."/>
            <person name="Feng X."/>
            <person name="Li S."/>
            <person name="Wang J."/>
            <person name="Zhang G."/>
            <person name="Kronforst M.R."/>
            <person name="Wang W."/>
        </authorList>
    </citation>
    <scope>NUCLEOTIDE SEQUENCE [LARGE SCALE GENOMIC DNA]</scope>
    <source>
        <strain evidence="1">Ya'a_city_454_Pm</strain>
        <tissue evidence="1">Whole body</tissue>
    </source>
</reference>
<sequence length="83" mass="9624">MKMLWWMYGVPRLDTIRNELVLGSLGVRDIADKMQENPEADPKLDVVLKDKSECQVSDEGVEDRAKWKKLIRKADTTTMWITS</sequence>
<proteinExistence type="predicted"/>
<dbReference type="EMBL" id="KQ461155">
    <property type="protein sequence ID" value="KPJ08276.1"/>
    <property type="molecule type" value="Genomic_DNA"/>
</dbReference>
<gene>
    <name evidence="1" type="ORF">RR48_13015</name>
</gene>
<evidence type="ECO:0000313" key="1">
    <source>
        <dbReference type="EMBL" id="KPJ08276.1"/>
    </source>
</evidence>
<dbReference type="AlphaFoldDB" id="A0A194QXH4"/>
<keyword evidence="2" id="KW-1185">Reference proteome</keyword>
<name>A0A194QXH4_PAPMA</name>
<organism evidence="1 2">
    <name type="scientific">Papilio machaon</name>
    <name type="common">Old World swallowtail butterfly</name>
    <dbReference type="NCBI Taxonomy" id="76193"/>
    <lineage>
        <taxon>Eukaryota</taxon>
        <taxon>Metazoa</taxon>
        <taxon>Ecdysozoa</taxon>
        <taxon>Arthropoda</taxon>
        <taxon>Hexapoda</taxon>
        <taxon>Insecta</taxon>
        <taxon>Pterygota</taxon>
        <taxon>Neoptera</taxon>
        <taxon>Endopterygota</taxon>
        <taxon>Lepidoptera</taxon>
        <taxon>Glossata</taxon>
        <taxon>Ditrysia</taxon>
        <taxon>Papilionoidea</taxon>
        <taxon>Papilionidae</taxon>
        <taxon>Papilioninae</taxon>
        <taxon>Papilio</taxon>
    </lineage>
</organism>
<dbReference type="Proteomes" id="UP000053240">
    <property type="component" value="Unassembled WGS sequence"/>
</dbReference>
<evidence type="ECO:0000313" key="2">
    <source>
        <dbReference type="Proteomes" id="UP000053240"/>
    </source>
</evidence>
<dbReference type="InParanoid" id="A0A194QXH4"/>
<protein>
    <submittedName>
        <fullName evidence="1">Uncharacterized protein</fullName>
    </submittedName>
</protein>